<evidence type="ECO:0008006" key="3">
    <source>
        <dbReference type="Google" id="ProtNLM"/>
    </source>
</evidence>
<protein>
    <recommendedName>
        <fullName evidence="3">Carrier domain-containing protein</fullName>
    </recommendedName>
</protein>
<dbReference type="EMBL" id="BAABAK010000021">
    <property type="protein sequence ID" value="GAA3984740.1"/>
    <property type="molecule type" value="Genomic_DNA"/>
</dbReference>
<comment type="caution">
    <text evidence="1">The sequence shown here is derived from an EMBL/GenBank/DDBJ whole genome shotgun (WGS) entry which is preliminary data.</text>
</comment>
<organism evidence="1 2">
    <name type="scientific">Pedobacter ginsengiterrae</name>
    <dbReference type="NCBI Taxonomy" id="871696"/>
    <lineage>
        <taxon>Bacteria</taxon>
        <taxon>Pseudomonadati</taxon>
        <taxon>Bacteroidota</taxon>
        <taxon>Sphingobacteriia</taxon>
        <taxon>Sphingobacteriales</taxon>
        <taxon>Sphingobacteriaceae</taxon>
        <taxon>Pedobacter</taxon>
    </lineage>
</organism>
<keyword evidence="2" id="KW-1185">Reference proteome</keyword>
<name>A0ABP7QLV0_9SPHI</name>
<proteinExistence type="predicted"/>
<gene>
    <name evidence="1" type="ORF">GCM10022246_40560</name>
</gene>
<accession>A0ABP7QLV0</accession>
<dbReference type="Proteomes" id="UP001501081">
    <property type="component" value="Unassembled WGS sequence"/>
</dbReference>
<evidence type="ECO:0000313" key="1">
    <source>
        <dbReference type="EMBL" id="GAA3984740.1"/>
    </source>
</evidence>
<evidence type="ECO:0000313" key="2">
    <source>
        <dbReference type="Proteomes" id="UP001501081"/>
    </source>
</evidence>
<sequence length="97" mass="10636">MADLDINLVEKEIVKVVQEAADLMGVAVKVDAGCAPGSSGISSQVLVTVMCRLEGILDIAIPDNCYIFHDRMSLRQLSIREASEKLWNVIKNGKHVR</sequence>
<reference evidence="2" key="1">
    <citation type="journal article" date="2019" name="Int. J. Syst. Evol. Microbiol.">
        <title>The Global Catalogue of Microorganisms (GCM) 10K type strain sequencing project: providing services to taxonomists for standard genome sequencing and annotation.</title>
        <authorList>
            <consortium name="The Broad Institute Genomics Platform"/>
            <consortium name="The Broad Institute Genome Sequencing Center for Infectious Disease"/>
            <person name="Wu L."/>
            <person name="Ma J."/>
        </authorList>
    </citation>
    <scope>NUCLEOTIDE SEQUENCE [LARGE SCALE GENOMIC DNA]</scope>
    <source>
        <strain evidence="2">JCM 17338</strain>
    </source>
</reference>
<dbReference type="RefSeq" id="WP_344770008.1">
    <property type="nucleotide sequence ID" value="NZ_BAABAK010000021.1"/>
</dbReference>